<evidence type="ECO:0000256" key="2">
    <source>
        <dbReference type="ARBA" id="ARBA00022448"/>
    </source>
</evidence>
<keyword evidence="3" id="KW-1003">Cell membrane</keyword>
<sequence length="170" mass="18485">MYASIKRLADGLINLSSLLGTLGLIFVTSTVLVDVIGRFFGAPLHGAQDFTQMGMVIIVFGGMALCDRLGGHVAVDIFESKFSVVMNHAFDIFAALLGAAIFLGIAYTVYDSSKLSQMLNLATNIVRLPKWYFQWALSVLAVITALGMVLRAVELMLAGPRARAEREIRE</sequence>
<gene>
    <name evidence="11" type="ORF">F3W81_00430</name>
</gene>
<keyword evidence="12" id="KW-1185">Reference proteome</keyword>
<evidence type="ECO:0000256" key="4">
    <source>
        <dbReference type="ARBA" id="ARBA00022519"/>
    </source>
</evidence>
<evidence type="ECO:0000259" key="10">
    <source>
        <dbReference type="Pfam" id="PF04290"/>
    </source>
</evidence>
<comment type="subcellular location">
    <subcellularLocation>
        <location evidence="1 9">Cell inner membrane</location>
        <topology evidence="1 9">Multi-pass membrane protein</topology>
    </subcellularLocation>
</comment>
<keyword evidence="7 9" id="KW-0472">Membrane</keyword>
<keyword evidence="5 9" id="KW-0812">Transmembrane</keyword>
<feature type="transmembrane region" description="Helical" evidence="9">
    <location>
        <begin position="132"/>
        <end position="153"/>
    </location>
</feature>
<comment type="similarity">
    <text evidence="8 9">Belongs to the TRAP transporter small permease family.</text>
</comment>
<dbReference type="PANTHER" id="PTHR35011:SF2">
    <property type="entry name" value="2,3-DIKETO-L-GULONATE TRAP TRANSPORTER SMALL PERMEASE PROTEIN YIAM"/>
    <property type="match status" value="1"/>
</dbReference>
<dbReference type="Pfam" id="PF04290">
    <property type="entry name" value="DctQ"/>
    <property type="match status" value="1"/>
</dbReference>
<feature type="transmembrane region" description="Helical" evidence="9">
    <location>
        <begin position="12"/>
        <end position="33"/>
    </location>
</feature>
<evidence type="ECO:0000256" key="5">
    <source>
        <dbReference type="ARBA" id="ARBA00022692"/>
    </source>
</evidence>
<evidence type="ECO:0000256" key="8">
    <source>
        <dbReference type="ARBA" id="ARBA00038436"/>
    </source>
</evidence>
<dbReference type="InterPro" id="IPR007387">
    <property type="entry name" value="TRAP_DctQ"/>
</dbReference>
<organism evidence="11 12">
    <name type="scientific">Pseudooceanicola spongiae</name>
    <dbReference type="NCBI Taxonomy" id="2613965"/>
    <lineage>
        <taxon>Bacteria</taxon>
        <taxon>Pseudomonadati</taxon>
        <taxon>Pseudomonadota</taxon>
        <taxon>Alphaproteobacteria</taxon>
        <taxon>Rhodobacterales</taxon>
        <taxon>Paracoccaceae</taxon>
        <taxon>Pseudooceanicola</taxon>
    </lineage>
</organism>
<dbReference type="EMBL" id="CP045201">
    <property type="protein sequence ID" value="QOL79433.1"/>
    <property type="molecule type" value="Genomic_DNA"/>
</dbReference>
<reference evidence="11 12" key="1">
    <citation type="submission" date="2019-10" db="EMBL/GenBank/DDBJ databases">
        <title>Pseudopuniceibacterium sp. HQ09 islated from Antarctica.</title>
        <authorList>
            <person name="Liao L."/>
            <person name="Su S."/>
            <person name="Chen B."/>
            <person name="Yu Y."/>
        </authorList>
    </citation>
    <scope>NUCLEOTIDE SEQUENCE [LARGE SCALE GENOMIC DNA]</scope>
    <source>
        <strain evidence="11 12">HQ09</strain>
    </source>
</reference>
<keyword evidence="4 9" id="KW-0997">Cell inner membrane</keyword>
<evidence type="ECO:0000313" key="12">
    <source>
        <dbReference type="Proteomes" id="UP000594118"/>
    </source>
</evidence>
<name>A0A7L9WHU6_9RHOB</name>
<proteinExistence type="inferred from homology"/>
<dbReference type="Proteomes" id="UP000594118">
    <property type="component" value="Chromosome"/>
</dbReference>
<evidence type="ECO:0000256" key="1">
    <source>
        <dbReference type="ARBA" id="ARBA00004429"/>
    </source>
</evidence>
<accession>A0A7L9WHU6</accession>
<evidence type="ECO:0000256" key="6">
    <source>
        <dbReference type="ARBA" id="ARBA00022989"/>
    </source>
</evidence>
<dbReference type="AlphaFoldDB" id="A0A7L9WHU6"/>
<comment type="function">
    <text evidence="9">Part of the tripartite ATP-independent periplasmic (TRAP) transport system.</text>
</comment>
<dbReference type="KEGG" id="pshq:F3W81_00430"/>
<dbReference type="GO" id="GO:0005886">
    <property type="term" value="C:plasma membrane"/>
    <property type="evidence" value="ECO:0007669"/>
    <property type="project" value="UniProtKB-SubCell"/>
</dbReference>
<feature type="domain" description="Tripartite ATP-independent periplasmic transporters DctQ component" evidence="10">
    <location>
        <begin position="30"/>
        <end position="156"/>
    </location>
</feature>
<evidence type="ECO:0000256" key="7">
    <source>
        <dbReference type="ARBA" id="ARBA00023136"/>
    </source>
</evidence>
<dbReference type="InterPro" id="IPR055348">
    <property type="entry name" value="DctQ"/>
</dbReference>
<feature type="transmembrane region" description="Helical" evidence="9">
    <location>
        <begin position="53"/>
        <end position="78"/>
    </location>
</feature>
<dbReference type="GO" id="GO:0022857">
    <property type="term" value="F:transmembrane transporter activity"/>
    <property type="evidence" value="ECO:0007669"/>
    <property type="project" value="UniProtKB-UniRule"/>
</dbReference>
<evidence type="ECO:0000313" key="11">
    <source>
        <dbReference type="EMBL" id="QOL79433.1"/>
    </source>
</evidence>
<evidence type="ECO:0000256" key="3">
    <source>
        <dbReference type="ARBA" id="ARBA00022475"/>
    </source>
</evidence>
<comment type="subunit">
    <text evidence="9">The complex comprises the extracytoplasmic solute receptor protein and the two transmembrane proteins.</text>
</comment>
<dbReference type="PANTHER" id="PTHR35011">
    <property type="entry name" value="2,3-DIKETO-L-GULONATE TRAP TRANSPORTER SMALL PERMEASE PROTEIN YIAM"/>
    <property type="match status" value="1"/>
</dbReference>
<dbReference type="RefSeq" id="WP_193081597.1">
    <property type="nucleotide sequence ID" value="NZ_CP045201.1"/>
</dbReference>
<keyword evidence="2 9" id="KW-0813">Transport</keyword>
<feature type="transmembrane region" description="Helical" evidence="9">
    <location>
        <begin position="90"/>
        <end position="110"/>
    </location>
</feature>
<dbReference type="GO" id="GO:0015740">
    <property type="term" value="P:C4-dicarboxylate transport"/>
    <property type="evidence" value="ECO:0007669"/>
    <property type="project" value="TreeGrafter"/>
</dbReference>
<evidence type="ECO:0000256" key="9">
    <source>
        <dbReference type="RuleBase" id="RU369079"/>
    </source>
</evidence>
<keyword evidence="6 9" id="KW-1133">Transmembrane helix</keyword>
<protein>
    <recommendedName>
        <fullName evidence="9">TRAP transporter small permease protein</fullName>
    </recommendedName>
</protein>